<gene>
    <name evidence="2" type="ORF">JTE90_006368</name>
</gene>
<dbReference type="EMBL" id="JAFNEN010000013">
    <property type="protein sequence ID" value="KAG8200786.1"/>
    <property type="molecule type" value="Genomic_DNA"/>
</dbReference>
<evidence type="ECO:0000313" key="3">
    <source>
        <dbReference type="Proteomes" id="UP000827092"/>
    </source>
</evidence>
<feature type="region of interest" description="Disordered" evidence="1">
    <location>
        <begin position="47"/>
        <end position="79"/>
    </location>
</feature>
<proteinExistence type="predicted"/>
<keyword evidence="3" id="KW-1185">Reference proteome</keyword>
<protein>
    <submittedName>
        <fullName evidence="2">Uncharacterized protein</fullName>
    </submittedName>
</protein>
<dbReference type="AlphaFoldDB" id="A0AAV6VYZ8"/>
<sequence length="120" mass="13426">MHYVIKEGPIYHGYSYKLLSAFTAGSKAAHGVLMHLEILIRSQMKGSYTQDKTREDHGRANIARKKLHTASGNDNSGQNRMVEAMESRTRGGQALIMVENKGFLFSTPTPLIGFEVLLRF</sequence>
<evidence type="ECO:0000313" key="2">
    <source>
        <dbReference type="EMBL" id="KAG8200786.1"/>
    </source>
</evidence>
<name>A0AAV6VYZ8_9ARAC</name>
<accession>A0AAV6VYZ8</accession>
<reference evidence="2 3" key="1">
    <citation type="journal article" date="2022" name="Nat. Ecol. Evol.">
        <title>A masculinizing supergene underlies an exaggerated male reproductive morph in a spider.</title>
        <authorList>
            <person name="Hendrickx F."/>
            <person name="De Corte Z."/>
            <person name="Sonet G."/>
            <person name="Van Belleghem S.M."/>
            <person name="Kostlbacher S."/>
            <person name="Vangestel C."/>
        </authorList>
    </citation>
    <scope>NUCLEOTIDE SEQUENCE [LARGE SCALE GENOMIC DNA]</scope>
    <source>
        <strain evidence="2">W744_W776</strain>
    </source>
</reference>
<dbReference type="Proteomes" id="UP000827092">
    <property type="component" value="Unassembled WGS sequence"/>
</dbReference>
<organism evidence="2 3">
    <name type="scientific">Oedothorax gibbosus</name>
    <dbReference type="NCBI Taxonomy" id="931172"/>
    <lineage>
        <taxon>Eukaryota</taxon>
        <taxon>Metazoa</taxon>
        <taxon>Ecdysozoa</taxon>
        <taxon>Arthropoda</taxon>
        <taxon>Chelicerata</taxon>
        <taxon>Arachnida</taxon>
        <taxon>Araneae</taxon>
        <taxon>Araneomorphae</taxon>
        <taxon>Entelegynae</taxon>
        <taxon>Araneoidea</taxon>
        <taxon>Linyphiidae</taxon>
        <taxon>Erigoninae</taxon>
        <taxon>Oedothorax</taxon>
    </lineage>
</organism>
<comment type="caution">
    <text evidence="2">The sequence shown here is derived from an EMBL/GenBank/DDBJ whole genome shotgun (WGS) entry which is preliminary data.</text>
</comment>
<feature type="compositionally biased region" description="Polar residues" evidence="1">
    <location>
        <begin position="70"/>
        <end position="79"/>
    </location>
</feature>
<evidence type="ECO:0000256" key="1">
    <source>
        <dbReference type="SAM" id="MobiDB-lite"/>
    </source>
</evidence>